<proteinExistence type="predicted"/>
<dbReference type="Gene3D" id="3.40.50.261">
    <property type="entry name" value="Succinyl-CoA synthetase domains"/>
    <property type="match status" value="1"/>
</dbReference>
<evidence type="ECO:0000313" key="1">
    <source>
        <dbReference type="EMBL" id="VAV88292.1"/>
    </source>
</evidence>
<protein>
    <submittedName>
        <fullName evidence="1">Succinyl-CoA ligase [ADP-forming] beta chain</fullName>
        <ecNumber evidence="1">6.2.1.5</ecNumber>
    </submittedName>
</protein>
<reference evidence="1" key="1">
    <citation type="submission" date="2018-06" db="EMBL/GenBank/DDBJ databases">
        <authorList>
            <person name="Zhirakovskaya E."/>
        </authorList>
    </citation>
    <scope>NUCLEOTIDE SEQUENCE</scope>
</reference>
<dbReference type="EC" id="6.2.1.5" evidence="1"/>
<dbReference type="AlphaFoldDB" id="A0A3B0R726"/>
<feature type="non-terminal residue" evidence="1">
    <location>
        <position position="1"/>
    </location>
</feature>
<keyword evidence="1" id="KW-0436">Ligase</keyword>
<name>A0A3B0R726_9ZZZZ</name>
<dbReference type="GO" id="GO:0004775">
    <property type="term" value="F:succinate-CoA ligase (ADP-forming) activity"/>
    <property type="evidence" value="ECO:0007669"/>
    <property type="project" value="UniProtKB-EC"/>
</dbReference>
<accession>A0A3B0R726</accession>
<sequence length="38" mass="3882">EGTNVKRGKEIIANSGLDVISADDLDDAAQKIVAAVKG</sequence>
<dbReference type="SUPFAM" id="SSF52210">
    <property type="entry name" value="Succinyl-CoA synthetase domains"/>
    <property type="match status" value="1"/>
</dbReference>
<dbReference type="EMBL" id="UOEE01000061">
    <property type="protein sequence ID" value="VAV88292.1"/>
    <property type="molecule type" value="Genomic_DNA"/>
</dbReference>
<dbReference type="InterPro" id="IPR016102">
    <property type="entry name" value="Succinyl-CoA_synth-like"/>
</dbReference>
<organism evidence="1">
    <name type="scientific">hydrothermal vent metagenome</name>
    <dbReference type="NCBI Taxonomy" id="652676"/>
    <lineage>
        <taxon>unclassified sequences</taxon>
        <taxon>metagenomes</taxon>
        <taxon>ecological metagenomes</taxon>
    </lineage>
</organism>
<gene>
    <name evidence="1" type="ORF">MNBD_ALPHA06-438</name>
</gene>